<accession>A0ABW5DH08</accession>
<feature type="transmembrane region" description="Helical" evidence="8">
    <location>
        <begin position="119"/>
        <end position="139"/>
    </location>
</feature>
<gene>
    <name evidence="10" type="ORF">ACFSMZ_11635</name>
</gene>
<feature type="transmembrane region" description="Helical" evidence="8">
    <location>
        <begin position="53"/>
        <end position="71"/>
    </location>
</feature>
<proteinExistence type="predicted"/>
<keyword evidence="5 8" id="KW-0812">Transmembrane</keyword>
<dbReference type="RefSeq" id="WP_165278516.1">
    <property type="nucleotide sequence ID" value="NZ_BAABGS010000021.1"/>
</dbReference>
<evidence type="ECO:0000256" key="8">
    <source>
        <dbReference type="SAM" id="Phobius"/>
    </source>
</evidence>
<feature type="domain" description="Methylamine utilisation protein MauE" evidence="9">
    <location>
        <begin position="9"/>
        <end position="135"/>
    </location>
</feature>
<comment type="caution">
    <text evidence="10">The sequence shown here is derived from an EMBL/GenBank/DDBJ whole genome shotgun (WGS) entry which is preliminary data.</text>
</comment>
<evidence type="ECO:0000256" key="4">
    <source>
        <dbReference type="ARBA" id="ARBA00019078"/>
    </source>
</evidence>
<keyword evidence="11" id="KW-1185">Reference proteome</keyword>
<protein>
    <recommendedName>
        <fullName evidence="4">Methylamine utilization protein MauE</fullName>
    </recommendedName>
</protein>
<evidence type="ECO:0000313" key="11">
    <source>
        <dbReference type="Proteomes" id="UP001597373"/>
    </source>
</evidence>
<dbReference type="EMBL" id="JBHUIR010000038">
    <property type="protein sequence ID" value="MFD2260413.1"/>
    <property type="molecule type" value="Genomic_DNA"/>
</dbReference>
<dbReference type="Pfam" id="PF07291">
    <property type="entry name" value="MauE"/>
    <property type="match status" value="1"/>
</dbReference>
<dbReference type="Proteomes" id="UP001597373">
    <property type="component" value="Unassembled WGS sequence"/>
</dbReference>
<comment type="pathway">
    <text evidence="3">One-carbon metabolism; methylamine degradation.</text>
</comment>
<feature type="transmembrane region" description="Helical" evidence="8">
    <location>
        <begin position="77"/>
        <end position="98"/>
    </location>
</feature>
<evidence type="ECO:0000256" key="2">
    <source>
        <dbReference type="ARBA" id="ARBA00004141"/>
    </source>
</evidence>
<evidence type="ECO:0000256" key="1">
    <source>
        <dbReference type="ARBA" id="ARBA00003475"/>
    </source>
</evidence>
<evidence type="ECO:0000256" key="7">
    <source>
        <dbReference type="ARBA" id="ARBA00023136"/>
    </source>
</evidence>
<evidence type="ECO:0000256" key="3">
    <source>
        <dbReference type="ARBA" id="ARBA00004856"/>
    </source>
</evidence>
<reference evidence="11" key="1">
    <citation type="journal article" date="2019" name="Int. J. Syst. Evol. Microbiol.">
        <title>The Global Catalogue of Microorganisms (GCM) 10K type strain sequencing project: providing services to taxonomists for standard genome sequencing and annotation.</title>
        <authorList>
            <consortium name="The Broad Institute Genomics Platform"/>
            <consortium name="The Broad Institute Genome Sequencing Center for Infectious Disease"/>
            <person name="Wu L."/>
            <person name="Ma J."/>
        </authorList>
    </citation>
    <scope>NUCLEOTIDE SEQUENCE [LARGE SCALE GENOMIC DNA]</scope>
    <source>
        <strain evidence="11">KCTC 23707</strain>
    </source>
</reference>
<evidence type="ECO:0000313" key="10">
    <source>
        <dbReference type="EMBL" id="MFD2260413.1"/>
    </source>
</evidence>
<evidence type="ECO:0000256" key="5">
    <source>
        <dbReference type="ARBA" id="ARBA00022692"/>
    </source>
</evidence>
<comment type="subcellular location">
    <subcellularLocation>
        <location evidence="2">Membrane</location>
        <topology evidence="2">Multi-pass membrane protein</topology>
    </subcellularLocation>
</comment>
<evidence type="ECO:0000259" key="9">
    <source>
        <dbReference type="Pfam" id="PF07291"/>
    </source>
</evidence>
<organism evidence="10 11">
    <name type="scientific">Chelativorans composti</name>
    <dbReference type="NCBI Taxonomy" id="768533"/>
    <lineage>
        <taxon>Bacteria</taxon>
        <taxon>Pseudomonadati</taxon>
        <taxon>Pseudomonadota</taxon>
        <taxon>Alphaproteobacteria</taxon>
        <taxon>Hyphomicrobiales</taxon>
        <taxon>Phyllobacteriaceae</taxon>
        <taxon>Chelativorans</taxon>
    </lineage>
</organism>
<comment type="function">
    <text evidence="1">May be specifically involved in the processing, transport, and/or maturation of the MADH beta-subunit.</text>
</comment>
<name>A0ABW5DH08_9HYPH</name>
<feature type="transmembrane region" description="Helical" evidence="8">
    <location>
        <begin position="12"/>
        <end position="32"/>
    </location>
</feature>
<keyword evidence="6 8" id="KW-1133">Transmembrane helix</keyword>
<dbReference type="InterPro" id="IPR009908">
    <property type="entry name" value="Methylamine_util_MauE"/>
</dbReference>
<keyword evidence="7 8" id="KW-0472">Membrane</keyword>
<evidence type="ECO:0000256" key="6">
    <source>
        <dbReference type="ARBA" id="ARBA00022989"/>
    </source>
</evidence>
<feature type="transmembrane region" description="Helical" evidence="8">
    <location>
        <begin position="151"/>
        <end position="174"/>
    </location>
</feature>
<sequence>MPAFLHDPMIVWTARAFLALLFAVAAVGKLTAREEFYGVVRNFRLLPDGLSRLVAAVLPVVELLVAVALLVDPVAQAAALAAAALLAVFGVAIAINVIRGRTWIDCGCFRNGMKQRISWLMVLRNLVLTLLALGTAVMIPQAPEAGVLHIGTGLLAAAVLMLLYFSASIIDGLFSRQHSTHMVKGR</sequence>